<dbReference type="PANTHER" id="PTHR13743:SF157">
    <property type="entry name" value="BEACH DOMAIN-CONTAINING PROTEIN C2"/>
    <property type="match status" value="1"/>
</dbReference>
<evidence type="ECO:0000256" key="3">
    <source>
        <dbReference type="PROSITE-ProRule" id="PRU00221"/>
    </source>
</evidence>
<dbReference type="FunFam" id="1.10.1540.10:FF:000001">
    <property type="entry name" value="neurobeachin isoform X1"/>
    <property type="match status" value="1"/>
</dbReference>
<evidence type="ECO:0000313" key="7">
    <source>
        <dbReference type="Proteomes" id="UP001558713"/>
    </source>
</evidence>
<keyword evidence="7" id="KW-1185">Reference proteome</keyword>
<evidence type="ECO:0000259" key="4">
    <source>
        <dbReference type="PROSITE" id="PS50197"/>
    </source>
</evidence>
<dbReference type="PROSITE" id="PS50294">
    <property type="entry name" value="WD_REPEATS_REGION"/>
    <property type="match status" value="1"/>
</dbReference>
<feature type="domain" description="BEACH-type PH" evidence="5">
    <location>
        <begin position="241"/>
        <end position="350"/>
    </location>
</feature>
<dbReference type="Gene3D" id="1.10.1540.10">
    <property type="entry name" value="BEACH domain"/>
    <property type="match status" value="1"/>
</dbReference>
<dbReference type="EMBL" id="JBANAX010000187">
    <property type="protein sequence ID" value="KAL1219199.1"/>
    <property type="molecule type" value="Genomic_DNA"/>
</dbReference>
<dbReference type="CDD" id="cd01201">
    <property type="entry name" value="PH_BEACH"/>
    <property type="match status" value="1"/>
</dbReference>
<keyword evidence="2" id="KW-0677">Repeat</keyword>
<evidence type="ECO:0000256" key="2">
    <source>
        <dbReference type="ARBA" id="ARBA00022737"/>
    </source>
</evidence>
<dbReference type="InterPro" id="IPR000409">
    <property type="entry name" value="BEACH_dom"/>
</dbReference>
<dbReference type="InterPro" id="IPR015943">
    <property type="entry name" value="WD40/YVTN_repeat-like_dom_sf"/>
</dbReference>
<dbReference type="InterPro" id="IPR011993">
    <property type="entry name" value="PH-like_dom_sf"/>
</dbReference>
<proteinExistence type="predicted"/>
<evidence type="ECO:0000313" key="6">
    <source>
        <dbReference type="EMBL" id="KAL1219199.1"/>
    </source>
</evidence>
<reference evidence="6 7" key="1">
    <citation type="submission" date="2024-04" db="EMBL/GenBank/DDBJ databases">
        <title>Genome assembly C_amara_ONT_v2.</title>
        <authorList>
            <person name="Yant L."/>
            <person name="Moore C."/>
            <person name="Slenker M."/>
        </authorList>
    </citation>
    <scope>NUCLEOTIDE SEQUENCE [LARGE SCALE GENOMIC DNA]</scope>
    <source>
        <tissue evidence="6">Leaf</tissue>
    </source>
</reference>
<feature type="repeat" description="WD" evidence="3">
    <location>
        <begin position="792"/>
        <end position="833"/>
    </location>
</feature>
<accession>A0ABD1BPT6</accession>
<dbReference type="InterPro" id="IPR036322">
    <property type="entry name" value="WD40_repeat_dom_sf"/>
</dbReference>
<dbReference type="Proteomes" id="UP001558713">
    <property type="component" value="Unassembled WGS sequence"/>
</dbReference>
<evidence type="ECO:0000256" key="1">
    <source>
        <dbReference type="ARBA" id="ARBA00022574"/>
    </source>
</evidence>
<keyword evidence="1 3" id="KW-0853">WD repeat</keyword>
<dbReference type="Pfam" id="PF02138">
    <property type="entry name" value="Beach"/>
    <property type="match status" value="1"/>
</dbReference>
<organism evidence="6 7">
    <name type="scientific">Cardamine amara subsp. amara</name>
    <dbReference type="NCBI Taxonomy" id="228776"/>
    <lineage>
        <taxon>Eukaryota</taxon>
        <taxon>Viridiplantae</taxon>
        <taxon>Streptophyta</taxon>
        <taxon>Embryophyta</taxon>
        <taxon>Tracheophyta</taxon>
        <taxon>Spermatophyta</taxon>
        <taxon>Magnoliopsida</taxon>
        <taxon>eudicotyledons</taxon>
        <taxon>Gunneridae</taxon>
        <taxon>Pentapetalae</taxon>
        <taxon>rosids</taxon>
        <taxon>malvids</taxon>
        <taxon>Brassicales</taxon>
        <taxon>Brassicaceae</taxon>
        <taxon>Cardamineae</taxon>
        <taxon>Cardamine</taxon>
    </lineage>
</organism>
<evidence type="ECO:0000259" key="5">
    <source>
        <dbReference type="PROSITE" id="PS51783"/>
    </source>
</evidence>
<dbReference type="PROSITE" id="PS50197">
    <property type="entry name" value="BEACH"/>
    <property type="match status" value="1"/>
</dbReference>
<name>A0ABD1BPT6_CARAN</name>
<dbReference type="InterPro" id="IPR036372">
    <property type="entry name" value="BEACH_dom_sf"/>
</dbReference>
<dbReference type="PROSITE" id="PS50082">
    <property type="entry name" value="WD_REPEATS_2"/>
    <property type="match status" value="1"/>
</dbReference>
<dbReference type="SMART" id="SM00320">
    <property type="entry name" value="WD40"/>
    <property type="match status" value="3"/>
</dbReference>
<dbReference type="Gene3D" id="2.130.10.10">
    <property type="entry name" value="YVTN repeat-like/Quinoprotein amine dehydrogenase"/>
    <property type="match status" value="2"/>
</dbReference>
<dbReference type="PANTHER" id="PTHR13743">
    <property type="entry name" value="BEIGE/BEACH-RELATED"/>
    <property type="match status" value="1"/>
</dbReference>
<protein>
    <submittedName>
        <fullName evidence="6">BEACH domain-containing protein C2</fullName>
    </submittedName>
</protein>
<dbReference type="Pfam" id="PF20426">
    <property type="entry name" value="NBCH_WD40"/>
    <property type="match status" value="1"/>
</dbReference>
<dbReference type="InterPro" id="IPR046851">
    <property type="entry name" value="NBCH_WD40"/>
</dbReference>
<dbReference type="InterPro" id="IPR050865">
    <property type="entry name" value="BEACH_Domain"/>
</dbReference>
<dbReference type="AlphaFoldDB" id="A0ABD1BPT6"/>
<dbReference type="PROSITE" id="PS51783">
    <property type="entry name" value="PH_BEACH"/>
    <property type="match status" value="1"/>
</dbReference>
<dbReference type="InterPro" id="IPR001680">
    <property type="entry name" value="WD40_rpt"/>
</dbReference>
<comment type="caution">
    <text evidence="6">The sequence shown here is derived from an EMBL/GenBank/DDBJ whole genome shotgun (WGS) entry which is preliminary data.</text>
</comment>
<sequence>MATSSQRRTISDTERLQRWNISEAMGVAWIECLQPVDTKSVYGKDFNALSYKFIAVLVASFALARNMQRSEIDRRMQNDVIVRNRLGVGIRGWRKLVRYLVEMRCFFGPFEDHLCSTKHVFSKLDSMESSSRMRQCLRQNYSGTDHLEAGGNYDNQTDLKNNHENLGSPSNVPVLVAEAIAREIMYDDDENGVADDLEIEGNVGEKEERMSGSLEDTGISDHRPLSEQNIVQSSKEVVHKELDERIVLEISSSMVRPLRVVKGTFQITTQRINFIVDKREEQDLDGKSDSSKSRDQERDRSWLMSSLHLIYSRRYLLRKTALELFMVDRSNFFFDFGNIEGRSNACWAIAQARPPHLENIYLATQTSDQLLKRTQLMERWARWEISNFEYLMQLNTLAGRSYNDITQYPVFPWILCDYTSELLDLSNPSNYRDLSKPIGAVNPERLKKFQEQYSSYEDPVIPKFHYGSHYSSVGAVLHYLARVEPFTTLSIQLQGGKMDRAKTMFSDIAAAWKGVLQDMSNVNELVPELFYLPEVLTNENLVEKLDSVKLPPWAKSPIDFVHKQRIALESEHVSAHLHEWIDLIFGYKQCGKEAILANNVFFYTTYEGTVDIDKIKDPVKQRTTQNQITHFGQTPSQLLTVPHIKRLPLKDVLHMQTIFRNPKEIKPYPVPAPEHCNLPASAIKACSDTIVIVDMNVPAAHIAQHKWQPNTHDGQNTPFIFHHGKPSSTGGTLVRMFKSDWEYPQAQAFASSGIRSSSVTAITSDGEIITGGHVDNSIKLVSSDGAKTLETAFGHCAPVTCLALSPDNNFLVTGSRDTTVLLWRFHKGFTSRINESEQTTTSGTPSSTSNTLANKTKKCYIEGPIQVLRGHRREIVCCCVSSDQGIVVSCSESSDVLLHSIRKGRLIRRLVGVEAQALCISSEGVIVVWSRLESFIRTFTINGVLISKARLPPTCTISCMELSMESQNVVVGVNSSSNIDEEDSPNRAKEIDRLNIPSPSICFLNLYTLQVLHVLKLGKGQNITAMALNTDNTNLLVSTEDKQLIIFTDPALSSKVVDQTPSIKATH</sequence>
<dbReference type="SUPFAM" id="SSF50978">
    <property type="entry name" value="WD40 repeat-like"/>
    <property type="match status" value="1"/>
</dbReference>
<gene>
    <name evidence="6" type="ORF">V5N11_000581</name>
</gene>
<dbReference type="InterPro" id="IPR023362">
    <property type="entry name" value="PH-BEACH_dom"/>
</dbReference>
<dbReference type="Gene3D" id="2.30.29.30">
    <property type="entry name" value="Pleckstrin-homology domain (PH domain)/Phosphotyrosine-binding domain (PTB)"/>
    <property type="match status" value="1"/>
</dbReference>
<dbReference type="SUPFAM" id="SSF81837">
    <property type="entry name" value="BEACH domain"/>
    <property type="match status" value="1"/>
</dbReference>
<dbReference type="Pfam" id="PF14844">
    <property type="entry name" value="PH_BEACH"/>
    <property type="match status" value="1"/>
</dbReference>
<dbReference type="SMART" id="SM01026">
    <property type="entry name" value="Beach"/>
    <property type="match status" value="1"/>
</dbReference>
<dbReference type="CDD" id="cd06071">
    <property type="entry name" value="Beach"/>
    <property type="match status" value="1"/>
</dbReference>
<feature type="domain" description="BEACH" evidence="4">
    <location>
        <begin position="365"/>
        <end position="646"/>
    </location>
</feature>
<dbReference type="SUPFAM" id="SSF50729">
    <property type="entry name" value="PH domain-like"/>
    <property type="match status" value="1"/>
</dbReference>